<sequence length="138" mass="16306">MLDLVKLCLAPCCSCFQSPVVREDMSYVFCTKDKLERLESAMKDLMVKMNGIDRELNLLQNRGKQPTDELQRWLHKKFSFKSGVDNNNKRRILVDCEKEWWESLEWEWDYAGIIDYATITSQLQPLYLLEWANALFAC</sequence>
<evidence type="ECO:0000313" key="2">
    <source>
        <dbReference type="Proteomes" id="UP000827976"/>
    </source>
</evidence>
<name>A0ACB7UYT3_DIOAL</name>
<organism evidence="1 2">
    <name type="scientific">Dioscorea alata</name>
    <name type="common">Purple yam</name>
    <dbReference type="NCBI Taxonomy" id="55571"/>
    <lineage>
        <taxon>Eukaryota</taxon>
        <taxon>Viridiplantae</taxon>
        <taxon>Streptophyta</taxon>
        <taxon>Embryophyta</taxon>
        <taxon>Tracheophyta</taxon>
        <taxon>Spermatophyta</taxon>
        <taxon>Magnoliopsida</taxon>
        <taxon>Liliopsida</taxon>
        <taxon>Dioscoreales</taxon>
        <taxon>Dioscoreaceae</taxon>
        <taxon>Dioscorea</taxon>
    </lineage>
</organism>
<reference evidence="2" key="1">
    <citation type="journal article" date="2022" name="Nat. Commun.">
        <title>Chromosome evolution and the genetic basis of agronomically important traits in greater yam.</title>
        <authorList>
            <person name="Bredeson J.V."/>
            <person name="Lyons J.B."/>
            <person name="Oniyinde I.O."/>
            <person name="Okereke N.R."/>
            <person name="Kolade O."/>
            <person name="Nnabue I."/>
            <person name="Nwadili C.O."/>
            <person name="Hribova E."/>
            <person name="Parker M."/>
            <person name="Nwogha J."/>
            <person name="Shu S."/>
            <person name="Carlson J."/>
            <person name="Kariba R."/>
            <person name="Muthemba S."/>
            <person name="Knop K."/>
            <person name="Barton G.J."/>
            <person name="Sherwood A.V."/>
            <person name="Lopez-Montes A."/>
            <person name="Asiedu R."/>
            <person name="Jamnadass R."/>
            <person name="Muchugi A."/>
            <person name="Goodstein D."/>
            <person name="Egesi C.N."/>
            <person name="Featherston J."/>
            <person name="Asfaw A."/>
            <person name="Simpson G.G."/>
            <person name="Dolezel J."/>
            <person name="Hendre P.S."/>
            <person name="Van Deynze A."/>
            <person name="Kumar P.L."/>
            <person name="Obidiegwu J.E."/>
            <person name="Bhattacharjee R."/>
            <person name="Rokhsar D.S."/>
        </authorList>
    </citation>
    <scope>NUCLEOTIDE SEQUENCE [LARGE SCALE GENOMIC DNA]</scope>
    <source>
        <strain evidence="2">cv. TDa95/00328</strain>
    </source>
</reference>
<accession>A0ACB7UYT3</accession>
<dbReference type="Proteomes" id="UP000827976">
    <property type="component" value="Chromosome 13"/>
</dbReference>
<comment type="caution">
    <text evidence="1">The sequence shown here is derived from an EMBL/GenBank/DDBJ whole genome shotgun (WGS) entry which is preliminary data.</text>
</comment>
<proteinExistence type="predicted"/>
<evidence type="ECO:0000313" key="1">
    <source>
        <dbReference type="EMBL" id="KAH7666017.1"/>
    </source>
</evidence>
<protein>
    <submittedName>
        <fullName evidence="1">Uncharacterized protein</fullName>
    </submittedName>
</protein>
<gene>
    <name evidence="1" type="ORF">IHE45_13G072400</name>
</gene>
<dbReference type="EMBL" id="CM037023">
    <property type="protein sequence ID" value="KAH7666017.1"/>
    <property type="molecule type" value="Genomic_DNA"/>
</dbReference>
<keyword evidence="2" id="KW-1185">Reference proteome</keyword>